<evidence type="ECO:0000313" key="4">
    <source>
        <dbReference type="EMBL" id="QOG27086.1"/>
    </source>
</evidence>
<sequence length="256" mass="27391">MKRFENKRVIVTGAASGIGKAVAQQFLDQGAVVGLLDIDETELKAFVEATEGQSIYRVVDVSKGEELLQAVTALAQELGGVDILHVNAGINGTWTPIEELSLDDWDTTITTNLRSTFVTVKAAIPFLKINGGSIVITSSVNGNRIFKNFGASAYSTSKAGQVAFMKMAALELSGYNIRVNAICPGAISTNIDENTAIEEAVEKIKIPIVFPERERPLRQETGIPEQVANLVLFLSSEDAGNISGTEVYVDGAESLL</sequence>
<dbReference type="FunFam" id="3.40.50.720:FF:000084">
    <property type="entry name" value="Short-chain dehydrogenase reductase"/>
    <property type="match status" value="1"/>
</dbReference>
<reference evidence="4 6" key="2">
    <citation type="submission" date="2020-03" db="EMBL/GenBank/DDBJ databases">
        <title>Characterization of ganglioside-mimicking enterococci.</title>
        <authorList>
            <person name="Patry R.T."/>
            <person name="Nothaft H."/>
            <person name="Bridger R."/>
            <person name="Shajahan A."/>
            <person name="Huynh S."/>
            <person name="Sanchez S."/>
            <person name="Azadi P."/>
            <person name="Cooper K."/>
            <person name="Miller W.G."/>
            <person name="Parker C.T."/>
            <person name="Wells L."/>
            <person name="Szymanski C.M."/>
        </authorList>
    </citation>
    <scope>NUCLEOTIDE SEQUENCE [LARGE SCALE GENOMIC DNA]</scope>
    <source>
        <strain evidence="4 6">EGM181</strain>
    </source>
</reference>
<dbReference type="Proteomes" id="UP000439965">
    <property type="component" value="Unassembled WGS sequence"/>
</dbReference>
<dbReference type="GeneID" id="93223754"/>
<dbReference type="CDD" id="cd05233">
    <property type="entry name" value="SDR_c"/>
    <property type="match status" value="1"/>
</dbReference>
<gene>
    <name evidence="4" type="ORF">EGM181_07425</name>
    <name evidence="3" type="ORF">GTI89_01585</name>
</gene>
<dbReference type="Gene3D" id="3.40.50.720">
    <property type="entry name" value="NAD(P)-binding Rossmann-like Domain"/>
    <property type="match status" value="1"/>
</dbReference>
<proteinExistence type="inferred from homology"/>
<evidence type="ECO:0000313" key="3">
    <source>
        <dbReference type="EMBL" id="MXS24783.1"/>
    </source>
</evidence>
<dbReference type="GO" id="GO:0016491">
    <property type="term" value="F:oxidoreductase activity"/>
    <property type="evidence" value="ECO:0007669"/>
    <property type="project" value="UniProtKB-KW"/>
</dbReference>
<dbReference type="EMBL" id="WVTI01000001">
    <property type="protein sequence ID" value="MXS24783.1"/>
    <property type="molecule type" value="Genomic_DNA"/>
</dbReference>
<dbReference type="PRINTS" id="PR00081">
    <property type="entry name" value="GDHRDH"/>
</dbReference>
<organism evidence="3 5">
    <name type="scientific">Enterococcus gallinarum</name>
    <dbReference type="NCBI Taxonomy" id="1353"/>
    <lineage>
        <taxon>Bacteria</taxon>
        <taxon>Bacillati</taxon>
        <taxon>Bacillota</taxon>
        <taxon>Bacilli</taxon>
        <taxon>Lactobacillales</taxon>
        <taxon>Enterococcaceae</taxon>
        <taxon>Enterococcus</taxon>
    </lineage>
</organism>
<dbReference type="AlphaFoldDB" id="A0A1V8Z0V5"/>
<dbReference type="Proteomes" id="UP000516696">
    <property type="component" value="Chromosome"/>
</dbReference>
<evidence type="ECO:0000313" key="5">
    <source>
        <dbReference type="Proteomes" id="UP000439965"/>
    </source>
</evidence>
<dbReference type="SUPFAM" id="SSF51735">
    <property type="entry name" value="NAD(P)-binding Rossmann-fold domains"/>
    <property type="match status" value="1"/>
</dbReference>
<evidence type="ECO:0000313" key="6">
    <source>
        <dbReference type="Proteomes" id="UP000516696"/>
    </source>
</evidence>
<dbReference type="RefSeq" id="WP_003126921.1">
    <property type="nucleotide sequence ID" value="NZ_BSYC01000002.1"/>
</dbReference>
<dbReference type="NCBIfam" id="NF004203">
    <property type="entry name" value="PRK05653.2-4"/>
    <property type="match status" value="1"/>
</dbReference>
<dbReference type="GO" id="GO:0008206">
    <property type="term" value="P:bile acid metabolic process"/>
    <property type="evidence" value="ECO:0007669"/>
    <property type="project" value="UniProtKB-ARBA"/>
</dbReference>
<dbReference type="InterPro" id="IPR002347">
    <property type="entry name" value="SDR_fam"/>
</dbReference>
<name>A0A1V8Z0V5_ENTGA</name>
<comment type="similarity">
    <text evidence="1">Belongs to the short-chain dehydrogenases/reductases (SDR) family.</text>
</comment>
<dbReference type="PANTHER" id="PTHR24321">
    <property type="entry name" value="DEHYDROGENASES, SHORT CHAIN"/>
    <property type="match status" value="1"/>
</dbReference>
<dbReference type="Pfam" id="PF13561">
    <property type="entry name" value="adh_short_C2"/>
    <property type="match status" value="1"/>
</dbReference>
<protein>
    <submittedName>
        <fullName evidence="3">SDR family oxidoreductase</fullName>
    </submittedName>
</protein>
<keyword evidence="2" id="KW-0560">Oxidoreductase</keyword>
<dbReference type="InterPro" id="IPR036291">
    <property type="entry name" value="NAD(P)-bd_dom_sf"/>
</dbReference>
<dbReference type="PRINTS" id="PR00080">
    <property type="entry name" value="SDRFAMILY"/>
</dbReference>
<evidence type="ECO:0000256" key="1">
    <source>
        <dbReference type="ARBA" id="ARBA00006484"/>
    </source>
</evidence>
<dbReference type="PANTHER" id="PTHR24321:SF8">
    <property type="entry name" value="ESTRADIOL 17-BETA-DEHYDROGENASE 8-RELATED"/>
    <property type="match status" value="1"/>
</dbReference>
<reference evidence="3 5" key="1">
    <citation type="submission" date="2019-04" db="EMBL/GenBank/DDBJ databases">
        <title>Step-wise assembly of the neonatal virome modulated by breast feeding.</title>
        <authorList>
            <person name="Liang G."/>
            <person name="Bushman F."/>
        </authorList>
    </citation>
    <scope>NUCLEOTIDE SEQUENCE [LARGE SCALE GENOMIC DNA]</scope>
    <source>
        <strain evidence="3 5">E3404</strain>
    </source>
</reference>
<dbReference type="EMBL" id="CP050485">
    <property type="protein sequence ID" value="QOG27086.1"/>
    <property type="molecule type" value="Genomic_DNA"/>
</dbReference>
<accession>A0A1V8Z0V5</accession>
<evidence type="ECO:0000256" key="2">
    <source>
        <dbReference type="ARBA" id="ARBA00023002"/>
    </source>
</evidence>